<organism evidence="1 2">
    <name type="scientific">Paraburkholderia phenoliruptrix</name>
    <dbReference type="NCBI Taxonomy" id="252970"/>
    <lineage>
        <taxon>Bacteria</taxon>
        <taxon>Pseudomonadati</taxon>
        <taxon>Pseudomonadota</taxon>
        <taxon>Betaproteobacteria</taxon>
        <taxon>Burkholderiales</taxon>
        <taxon>Burkholderiaceae</taxon>
        <taxon>Paraburkholderia</taxon>
    </lineage>
</organism>
<protein>
    <submittedName>
        <fullName evidence="1">Uncharacterized protein</fullName>
    </submittedName>
</protein>
<sequence length="61" mass="6783">MIVSNISVEVVDCLRERGWDDVQIANMTPEEAFSEFCEWNGLLGYGGKLIRAPDGLRNAVP</sequence>
<evidence type="ECO:0000313" key="2">
    <source>
        <dbReference type="Proteomes" id="UP000494102"/>
    </source>
</evidence>
<proteinExistence type="predicted"/>
<dbReference type="Proteomes" id="UP000494102">
    <property type="component" value="Unassembled WGS sequence"/>
</dbReference>
<dbReference type="RefSeq" id="WP_041745022.1">
    <property type="nucleotide sequence ID" value="NZ_CADILN010000005.1"/>
</dbReference>
<reference evidence="1 2" key="1">
    <citation type="submission" date="2020-04" db="EMBL/GenBank/DDBJ databases">
        <authorList>
            <person name="De Canck E."/>
        </authorList>
    </citation>
    <scope>NUCLEOTIDE SEQUENCE [LARGE SCALE GENOMIC DNA]</scope>
    <source>
        <strain evidence="1 2">LMG 9964</strain>
    </source>
</reference>
<accession>A0A6J5K7W1</accession>
<dbReference type="GeneID" id="27795996"/>
<evidence type="ECO:0000313" key="1">
    <source>
        <dbReference type="EMBL" id="CAB4050423.1"/>
    </source>
</evidence>
<dbReference type="AlphaFoldDB" id="A0A6J5K7W1"/>
<dbReference type="EMBL" id="CADILN010000005">
    <property type="protein sequence ID" value="CAB4050423.1"/>
    <property type="molecule type" value="Genomic_DNA"/>
</dbReference>
<gene>
    <name evidence="1" type="ORF">LMG9964_04089</name>
</gene>
<name>A0A6J5K7W1_9BURK</name>